<dbReference type="EMBL" id="CP022991">
    <property type="protein sequence ID" value="ASW03483.1"/>
    <property type="molecule type" value="Genomic_DNA"/>
</dbReference>
<evidence type="ECO:0000256" key="1">
    <source>
        <dbReference type="SAM" id="MobiDB-lite"/>
    </source>
</evidence>
<reference evidence="2 3" key="1">
    <citation type="submission" date="2017-08" db="EMBL/GenBank/DDBJ databases">
        <title>Identification and genetic characteristics of simultaneous BTEX- and naphthalene-degrading Paraburkholderia sp. BN5 isolated from petroleum-contaminated soil.</title>
        <authorList>
            <person name="Lee Y."/>
            <person name="Jeon C.O."/>
        </authorList>
    </citation>
    <scope>NUCLEOTIDE SEQUENCE [LARGE SCALE GENOMIC DNA]</scope>
    <source>
        <strain evidence="2 3">BN5</strain>
        <plasmid evidence="2 3">pBN1</plasmid>
    </source>
</reference>
<evidence type="ECO:0000313" key="2">
    <source>
        <dbReference type="EMBL" id="ASW03483.1"/>
    </source>
</evidence>
<keyword evidence="2" id="KW-0614">Plasmid</keyword>
<accession>A0A248VX75</accession>
<name>A0A248VX75_9BURK</name>
<feature type="region of interest" description="Disordered" evidence="1">
    <location>
        <begin position="63"/>
        <end position="82"/>
    </location>
</feature>
<organism evidence="2 3">
    <name type="scientific">Paraburkholderia aromaticivorans</name>
    <dbReference type="NCBI Taxonomy" id="2026199"/>
    <lineage>
        <taxon>Bacteria</taxon>
        <taxon>Pseudomonadati</taxon>
        <taxon>Pseudomonadota</taxon>
        <taxon>Betaproteobacteria</taxon>
        <taxon>Burkholderiales</taxon>
        <taxon>Burkholderiaceae</taxon>
        <taxon>Paraburkholderia</taxon>
    </lineage>
</organism>
<evidence type="ECO:0000313" key="3">
    <source>
        <dbReference type="Proteomes" id="UP000215158"/>
    </source>
</evidence>
<protein>
    <submittedName>
        <fullName evidence="2">Uncharacterized protein</fullName>
    </submittedName>
</protein>
<dbReference type="Proteomes" id="UP000215158">
    <property type="component" value="Plasmid pBN1"/>
</dbReference>
<keyword evidence="3" id="KW-1185">Reference proteome</keyword>
<gene>
    <name evidence="2" type="ORF">CJU94_35540</name>
</gene>
<geneLocation type="plasmid" evidence="2 3">
    <name>pBN1</name>
</geneLocation>
<sequence length="82" mass="8263">MLIFFVLAVTSKPIFFSAGSASSNFHILQNACEAADAVSIAQEASLSAVLAGVPTSDVERQGARAVGSGRSDPAVVALSPAN</sequence>
<dbReference type="KEGG" id="parb:CJU94_35540"/>
<proteinExistence type="predicted"/>
<dbReference type="AlphaFoldDB" id="A0A248VX75"/>